<keyword evidence="7" id="KW-0040">ANK repeat</keyword>
<dbReference type="GO" id="GO:0004252">
    <property type="term" value="F:serine-type endopeptidase activity"/>
    <property type="evidence" value="ECO:0007669"/>
    <property type="project" value="UniProtKB-EC"/>
</dbReference>
<feature type="active site" evidence="8">
    <location>
        <position position="129"/>
    </location>
</feature>
<dbReference type="Gene3D" id="1.25.40.20">
    <property type="entry name" value="Ankyrin repeat-containing domain"/>
    <property type="match status" value="3"/>
</dbReference>
<dbReference type="Gene3D" id="1.10.150.50">
    <property type="entry name" value="Transcription Factor, Ets-1"/>
    <property type="match status" value="1"/>
</dbReference>
<keyword evidence="2 10" id="KW-0645">Protease</keyword>
<dbReference type="NCBIfam" id="NF001368">
    <property type="entry name" value="PRK00277.1"/>
    <property type="match status" value="1"/>
</dbReference>
<dbReference type="SUPFAM" id="SSF52096">
    <property type="entry name" value="ClpP/crotonase"/>
    <property type="match status" value="1"/>
</dbReference>
<comment type="subunit">
    <text evidence="6">Tetradecamer that assembles into a two heptameric rings with a central cavity.</text>
</comment>
<organism evidence="13">
    <name type="scientific">Notodromas monacha</name>
    <dbReference type="NCBI Taxonomy" id="399045"/>
    <lineage>
        <taxon>Eukaryota</taxon>
        <taxon>Metazoa</taxon>
        <taxon>Ecdysozoa</taxon>
        <taxon>Arthropoda</taxon>
        <taxon>Crustacea</taxon>
        <taxon>Oligostraca</taxon>
        <taxon>Ostracoda</taxon>
        <taxon>Podocopa</taxon>
        <taxon>Podocopida</taxon>
        <taxon>Cypridocopina</taxon>
        <taxon>Cypridoidea</taxon>
        <taxon>Cyprididae</taxon>
        <taxon>Notodromas</taxon>
    </lineage>
</organism>
<dbReference type="InterPro" id="IPR029045">
    <property type="entry name" value="ClpP/crotonase-like_dom_sf"/>
</dbReference>
<evidence type="ECO:0000256" key="10">
    <source>
        <dbReference type="RuleBase" id="RU000549"/>
    </source>
</evidence>
<name>A0A7R9BMG6_9CRUS</name>
<dbReference type="PRINTS" id="PR01415">
    <property type="entry name" value="ANKYRIN"/>
</dbReference>
<dbReference type="SUPFAM" id="SSF48403">
    <property type="entry name" value="Ankyrin repeat"/>
    <property type="match status" value="1"/>
</dbReference>
<accession>A0A7R9BMG6</accession>
<evidence type="ECO:0000256" key="2">
    <source>
        <dbReference type="ARBA" id="ARBA00022670"/>
    </source>
</evidence>
<evidence type="ECO:0000256" key="4">
    <source>
        <dbReference type="ARBA" id="ARBA00022825"/>
    </source>
</evidence>
<dbReference type="PROSITE" id="PS50297">
    <property type="entry name" value="ANK_REP_REGION"/>
    <property type="match status" value="2"/>
</dbReference>
<feature type="active site" evidence="9">
    <location>
        <position position="154"/>
    </location>
</feature>
<feature type="repeat" description="ANK" evidence="7">
    <location>
        <begin position="364"/>
        <end position="396"/>
    </location>
</feature>
<dbReference type="OrthoDB" id="2017408at2759"/>
<dbReference type="Proteomes" id="UP000678499">
    <property type="component" value="Unassembled WGS sequence"/>
</dbReference>
<dbReference type="InterPro" id="IPR013761">
    <property type="entry name" value="SAM/pointed_sf"/>
</dbReference>
<proteinExistence type="inferred from homology"/>
<dbReference type="EMBL" id="CAJPEX010000841">
    <property type="protein sequence ID" value="CAG0917392.1"/>
    <property type="molecule type" value="Genomic_DNA"/>
</dbReference>
<dbReference type="InterPro" id="IPR033135">
    <property type="entry name" value="ClpP_His_AS"/>
</dbReference>
<dbReference type="InterPro" id="IPR001907">
    <property type="entry name" value="ClpP"/>
</dbReference>
<feature type="region of interest" description="Disordered" evidence="12">
    <location>
        <begin position="295"/>
        <end position="321"/>
    </location>
</feature>
<dbReference type="GO" id="GO:0009368">
    <property type="term" value="C:endopeptidase Clp complex"/>
    <property type="evidence" value="ECO:0007669"/>
    <property type="project" value="TreeGrafter"/>
</dbReference>
<comment type="similarity">
    <text evidence="1 11">Belongs to the peptidase S14 family.</text>
</comment>
<dbReference type="InterPro" id="IPR002110">
    <property type="entry name" value="Ankyrin_rpt"/>
</dbReference>
<dbReference type="Gene3D" id="3.90.226.10">
    <property type="entry name" value="2-enoyl-CoA Hydratase, Chain A, domain 1"/>
    <property type="match status" value="1"/>
</dbReference>
<keyword evidence="4 10" id="KW-0720">Serine protease</keyword>
<gene>
    <name evidence="13" type="ORF">NMOB1V02_LOCUS4975</name>
</gene>
<evidence type="ECO:0000256" key="7">
    <source>
        <dbReference type="PROSITE-ProRule" id="PRU00023"/>
    </source>
</evidence>
<dbReference type="PANTHER" id="PTHR10381">
    <property type="entry name" value="ATP-DEPENDENT CLP PROTEASE PROTEOLYTIC SUBUNIT"/>
    <property type="match status" value="1"/>
</dbReference>
<evidence type="ECO:0000256" key="11">
    <source>
        <dbReference type="RuleBase" id="RU003567"/>
    </source>
</evidence>
<dbReference type="GO" id="GO:0006515">
    <property type="term" value="P:protein quality control for misfolded or incompletely synthesized proteins"/>
    <property type="evidence" value="ECO:0007669"/>
    <property type="project" value="TreeGrafter"/>
</dbReference>
<evidence type="ECO:0000256" key="5">
    <source>
        <dbReference type="ARBA" id="ARBA00059384"/>
    </source>
</evidence>
<dbReference type="NCBIfam" id="NF009205">
    <property type="entry name" value="PRK12553.1"/>
    <property type="match status" value="1"/>
</dbReference>
<dbReference type="InterPro" id="IPR023562">
    <property type="entry name" value="ClpP/TepA"/>
</dbReference>
<evidence type="ECO:0000256" key="6">
    <source>
        <dbReference type="ARBA" id="ARBA00065540"/>
    </source>
</evidence>
<dbReference type="EMBL" id="OA882878">
    <property type="protein sequence ID" value="CAD7277240.1"/>
    <property type="molecule type" value="Genomic_DNA"/>
</dbReference>
<dbReference type="GO" id="GO:0051117">
    <property type="term" value="F:ATPase binding"/>
    <property type="evidence" value="ECO:0007669"/>
    <property type="project" value="TreeGrafter"/>
</dbReference>
<dbReference type="AlphaFoldDB" id="A0A7R9BMG6"/>
<evidence type="ECO:0000256" key="9">
    <source>
        <dbReference type="PROSITE-ProRule" id="PRU10086"/>
    </source>
</evidence>
<keyword evidence="14" id="KW-1185">Reference proteome</keyword>
<dbReference type="PANTHER" id="PTHR10381:SF11">
    <property type="entry name" value="ATP-DEPENDENT CLP PROTEASE PROTEOLYTIC SUBUNIT, MITOCHONDRIAL"/>
    <property type="match status" value="1"/>
</dbReference>
<dbReference type="PROSITE" id="PS00382">
    <property type="entry name" value="CLP_PROTEASE_HIS"/>
    <property type="match status" value="1"/>
</dbReference>
<dbReference type="CDD" id="cd07017">
    <property type="entry name" value="S14_ClpP_2"/>
    <property type="match status" value="1"/>
</dbReference>
<dbReference type="SUPFAM" id="SSF47769">
    <property type="entry name" value="SAM/Pointed domain"/>
    <property type="match status" value="1"/>
</dbReference>
<protein>
    <recommendedName>
        <fullName evidence="11">ATP-dependent Clp protease proteolytic subunit</fullName>
        <ecNumber evidence="10">3.4.21.92</ecNumber>
    </recommendedName>
</protein>
<dbReference type="EC" id="3.4.21.92" evidence="10"/>
<evidence type="ECO:0000256" key="8">
    <source>
        <dbReference type="PROSITE-ProRule" id="PRU10085"/>
    </source>
</evidence>
<feature type="region of interest" description="Disordered" evidence="12">
    <location>
        <begin position="229"/>
        <end position="256"/>
    </location>
</feature>
<dbReference type="FunFam" id="3.90.226.10:FF:000001">
    <property type="entry name" value="ATP-dependent Clp protease proteolytic subunit"/>
    <property type="match status" value="1"/>
</dbReference>
<dbReference type="InterPro" id="IPR018215">
    <property type="entry name" value="ClpP_Ser_AS"/>
</dbReference>
<keyword evidence="3 10" id="KW-0378">Hydrolase</keyword>
<dbReference type="PRINTS" id="PR00127">
    <property type="entry name" value="CLPPROTEASEP"/>
</dbReference>
<dbReference type="Pfam" id="PF12796">
    <property type="entry name" value="Ank_2"/>
    <property type="match status" value="2"/>
</dbReference>
<comment type="function">
    <text evidence="5">Clp cleaves peptides in various proteins in a process that requires ATP hydrolysis. Clp may be responsible for a fairly general and central housekeeping function rather than for the degradation of specific substrates.</text>
</comment>
<feature type="repeat" description="ANK" evidence="7">
    <location>
        <begin position="571"/>
        <end position="603"/>
    </location>
</feature>
<evidence type="ECO:0000313" key="14">
    <source>
        <dbReference type="Proteomes" id="UP000678499"/>
    </source>
</evidence>
<evidence type="ECO:0000313" key="13">
    <source>
        <dbReference type="EMBL" id="CAD7277240.1"/>
    </source>
</evidence>
<dbReference type="InterPro" id="IPR036770">
    <property type="entry name" value="Ankyrin_rpt-contain_sf"/>
</dbReference>
<sequence>MASRCAKALLGNSSYAIRSSLRKFQTSACATYPLVPIVIEQTGRGERAYDIYSRLLKERIICVMGPVSDEMSSLVVAQLLFLQSESNKKPIHMYINSPGGSVTAGLGIYDTMQYILPPIATWCVGQACSMASLLLAAGAQGMRHSLPNARIMIHQPSGQARGQASDILIHAEEIIKIKKQLNQLYNKHTKQEIDMIERSMDRDRFMSPAEAKAFGLIDLILEHPPKLGEKSVVESPSGGEDSGVNPAREDPEPALAGHSRGVLWGFRLSFFEKKKKKTRNLFWFTVPKSATSFDEVEKGAADEEVPAARAEAGESKDMSETNPSLVRVTDAEGNNALHLSSWQGKTKTVGFLVDKIPVDSRNFAGMTPLHLACASDQRAVAELLLENGADPLAVSILGATSVDIAACNSNADLLRCLLQSVGAKRVDLNSKLASDLCEKVPFLFAGCLAEDPGICRILLQAGVNADAWDSFTCTSVLMLAATRGVRHVVDLLVDWGAKPGRKSPGGNGAADFAAYWGHVFPRLGRRNAKQQFFRRPVNDIVTAVKLGDALAVQRVLAELGAEVVDAKSDDEGATALSYAATLGRLDLVRMLVEYGADVNAQDDRFKWTALMQAVFHGHFQVAEYLIQVGCDVTKTADDGCAALDLLWIADKHLDDPRFLQLLSKAHQQQTDAKTLERLSKCGRKTAWEDRKVSNEGVKAWLSRIAKRVKNVKWSKDPIRVVVVDETKKPDELEKESCAFFAATSSSLSPFPSKFSMPTQYGPLPGQKSSSFLEEPFFGRTVKVPSPSTAFGGDGEDFLSPMKPTVITIETCVSDRKRKDSDDSFKGMILLRPGEDEFMKRKGKKREADNFFDGQMSELVKHVTDLKAKLTTFGLESYLPTLLDQEVDVQVLGMLDKEDLDEMNVNEADKPAFLMLINSLRV</sequence>
<evidence type="ECO:0000256" key="3">
    <source>
        <dbReference type="ARBA" id="ARBA00022801"/>
    </source>
</evidence>
<evidence type="ECO:0000256" key="1">
    <source>
        <dbReference type="ARBA" id="ARBA00007039"/>
    </source>
</evidence>
<dbReference type="Pfam" id="PF00574">
    <property type="entry name" value="CLP_protease"/>
    <property type="match status" value="1"/>
</dbReference>
<dbReference type="PROSITE" id="PS50088">
    <property type="entry name" value="ANK_REPEAT"/>
    <property type="match status" value="2"/>
</dbReference>
<dbReference type="GO" id="GO:0004176">
    <property type="term" value="F:ATP-dependent peptidase activity"/>
    <property type="evidence" value="ECO:0007669"/>
    <property type="project" value="InterPro"/>
</dbReference>
<evidence type="ECO:0000256" key="12">
    <source>
        <dbReference type="SAM" id="MobiDB-lite"/>
    </source>
</evidence>
<dbReference type="PROSITE" id="PS00381">
    <property type="entry name" value="CLP_PROTEASE_SER"/>
    <property type="match status" value="1"/>
</dbReference>
<dbReference type="SMART" id="SM00248">
    <property type="entry name" value="ANK"/>
    <property type="match status" value="7"/>
</dbReference>
<reference evidence="13" key="1">
    <citation type="submission" date="2020-11" db="EMBL/GenBank/DDBJ databases">
        <authorList>
            <person name="Tran Van P."/>
        </authorList>
    </citation>
    <scope>NUCLEOTIDE SEQUENCE</scope>
</reference>
<dbReference type="HAMAP" id="MF_00444">
    <property type="entry name" value="ClpP"/>
    <property type="match status" value="1"/>
</dbReference>